<dbReference type="GO" id="GO:0042802">
    <property type="term" value="F:identical protein binding"/>
    <property type="evidence" value="ECO:0007669"/>
    <property type="project" value="UniProtKB-ARBA"/>
</dbReference>
<evidence type="ECO:0000256" key="3">
    <source>
        <dbReference type="ARBA" id="ARBA00022679"/>
    </source>
</evidence>
<dbReference type="InterPro" id="IPR005702">
    <property type="entry name" value="Wzc-like_C"/>
</dbReference>
<sequence>MLSAGKSKITILSKPTSIRSESYRTLRINIEFLAVDREMKTIVVTSSMRGEGKTATTLNLAIAYAQAGKKVLLIDADLRKPGVHLMFEGDNSCGLTNFLANQSTVSEAIQNTDIPNLFIITSGPIPPNPSELLNSQRIDTLLDEIKSDYDVVIIDTPPILGFIEAKMLAAKSSGVLLVLEHGMVKRTVAKRVKDELSSVKANLLGIVMNKMNKKGMAIYHR</sequence>
<evidence type="ECO:0000313" key="11">
    <source>
        <dbReference type="Proteomes" id="UP000297900"/>
    </source>
</evidence>
<dbReference type="InterPro" id="IPR050445">
    <property type="entry name" value="Bact_polysacc_biosynth/exp"/>
</dbReference>
<dbReference type="PANTHER" id="PTHR32309:SF13">
    <property type="entry name" value="FERRIC ENTEROBACTIN TRANSPORT PROTEIN FEPE"/>
    <property type="match status" value="1"/>
</dbReference>
<protein>
    <recommendedName>
        <fullName evidence="2">non-specific protein-tyrosine kinase</fullName>
        <ecNumber evidence="2">2.7.10.2</ecNumber>
    </recommendedName>
</protein>
<dbReference type="SUPFAM" id="SSF52540">
    <property type="entry name" value="P-loop containing nucleoside triphosphate hydrolases"/>
    <property type="match status" value="1"/>
</dbReference>
<comment type="caution">
    <text evidence="10">The sequence shown here is derived from an EMBL/GenBank/DDBJ whole genome shotgun (WGS) entry which is preliminary data.</text>
</comment>
<evidence type="ECO:0000256" key="4">
    <source>
        <dbReference type="ARBA" id="ARBA00022741"/>
    </source>
</evidence>
<keyword evidence="7" id="KW-0829">Tyrosine-protein kinase</keyword>
<comment type="catalytic activity">
    <reaction evidence="8">
        <text>L-tyrosyl-[protein] + ATP = O-phospho-L-tyrosyl-[protein] + ADP + H(+)</text>
        <dbReference type="Rhea" id="RHEA:10596"/>
        <dbReference type="Rhea" id="RHEA-COMP:10136"/>
        <dbReference type="Rhea" id="RHEA-COMP:20101"/>
        <dbReference type="ChEBI" id="CHEBI:15378"/>
        <dbReference type="ChEBI" id="CHEBI:30616"/>
        <dbReference type="ChEBI" id="CHEBI:46858"/>
        <dbReference type="ChEBI" id="CHEBI:61978"/>
        <dbReference type="ChEBI" id="CHEBI:456216"/>
        <dbReference type="EC" id="2.7.10.2"/>
    </reaction>
</comment>
<evidence type="ECO:0000256" key="1">
    <source>
        <dbReference type="ARBA" id="ARBA00007316"/>
    </source>
</evidence>
<evidence type="ECO:0000259" key="9">
    <source>
        <dbReference type="Pfam" id="PF13614"/>
    </source>
</evidence>
<evidence type="ECO:0000256" key="6">
    <source>
        <dbReference type="ARBA" id="ARBA00022840"/>
    </source>
</evidence>
<dbReference type="FunFam" id="3.40.50.300:FF:000527">
    <property type="entry name" value="Tyrosine-protein kinase etk"/>
    <property type="match status" value="1"/>
</dbReference>
<dbReference type="Proteomes" id="UP000297900">
    <property type="component" value="Unassembled WGS sequence"/>
</dbReference>
<comment type="similarity">
    <text evidence="1">Belongs to the CpsD/CapB family.</text>
</comment>
<evidence type="ECO:0000256" key="5">
    <source>
        <dbReference type="ARBA" id="ARBA00022777"/>
    </source>
</evidence>
<evidence type="ECO:0000256" key="2">
    <source>
        <dbReference type="ARBA" id="ARBA00011903"/>
    </source>
</evidence>
<name>A0A4Y8LPZ3_9BACL</name>
<evidence type="ECO:0000313" key="10">
    <source>
        <dbReference type="EMBL" id="TFE22649.1"/>
    </source>
</evidence>
<evidence type="ECO:0000256" key="7">
    <source>
        <dbReference type="ARBA" id="ARBA00023137"/>
    </source>
</evidence>
<keyword evidence="5 10" id="KW-0418">Kinase</keyword>
<keyword evidence="6" id="KW-0067">ATP-binding</keyword>
<dbReference type="AlphaFoldDB" id="A0A4Y8LPZ3"/>
<dbReference type="GO" id="GO:0005886">
    <property type="term" value="C:plasma membrane"/>
    <property type="evidence" value="ECO:0007669"/>
    <property type="project" value="TreeGrafter"/>
</dbReference>
<dbReference type="InterPro" id="IPR025669">
    <property type="entry name" value="AAA_dom"/>
</dbReference>
<dbReference type="InterPro" id="IPR027417">
    <property type="entry name" value="P-loop_NTPase"/>
</dbReference>
<gene>
    <name evidence="10" type="ORF">E2980_21440</name>
</gene>
<dbReference type="EC" id="2.7.10.2" evidence="2"/>
<keyword evidence="11" id="KW-1185">Reference proteome</keyword>
<reference evidence="10 11" key="1">
    <citation type="submission" date="2019-03" db="EMBL/GenBank/DDBJ databases">
        <title>Cohnella endophytica sp. nov., a novel endophytic bacterium isolated from bark of Sonneratia apetala.</title>
        <authorList>
            <person name="Tuo L."/>
        </authorList>
    </citation>
    <scope>NUCLEOTIDE SEQUENCE [LARGE SCALE GENOMIC DNA]</scope>
    <source>
        <strain evidence="10 11">CCTCC AB 208254</strain>
    </source>
</reference>
<dbReference type="GO" id="GO:0005524">
    <property type="term" value="F:ATP binding"/>
    <property type="evidence" value="ECO:0007669"/>
    <property type="project" value="UniProtKB-KW"/>
</dbReference>
<dbReference type="CDD" id="cd05387">
    <property type="entry name" value="BY-kinase"/>
    <property type="match status" value="1"/>
</dbReference>
<dbReference type="Pfam" id="PF13614">
    <property type="entry name" value="AAA_31"/>
    <property type="match status" value="1"/>
</dbReference>
<keyword evidence="4" id="KW-0547">Nucleotide-binding</keyword>
<dbReference type="Gene3D" id="3.40.50.300">
    <property type="entry name" value="P-loop containing nucleotide triphosphate hydrolases"/>
    <property type="match status" value="1"/>
</dbReference>
<accession>A0A4Y8LPZ3</accession>
<keyword evidence="3 10" id="KW-0808">Transferase</keyword>
<dbReference type="GO" id="GO:0004715">
    <property type="term" value="F:non-membrane spanning protein tyrosine kinase activity"/>
    <property type="evidence" value="ECO:0007669"/>
    <property type="project" value="UniProtKB-EC"/>
</dbReference>
<dbReference type="PANTHER" id="PTHR32309">
    <property type="entry name" value="TYROSINE-PROTEIN KINASE"/>
    <property type="match status" value="1"/>
</dbReference>
<proteinExistence type="inferred from homology"/>
<feature type="domain" description="AAA" evidence="9">
    <location>
        <begin position="39"/>
        <end position="178"/>
    </location>
</feature>
<evidence type="ECO:0000256" key="8">
    <source>
        <dbReference type="ARBA" id="ARBA00051245"/>
    </source>
</evidence>
<dbReference type="EMBL" id="SOMN01000044">
    <property type="protein sequence ID" value="TFE22649.1"/>
    <property type="molecule type" value="Genomic_DNA"/>
</dbReference>
<dbReference type="OrthoDB" id="9794577at2"/>
<organism evidence="10 11">
    <name type="scientific">Cohnella luojiensis</name>
    <dbReference type="NCBI Taxonomy" id="652876"/>
    <lineage>
        <taxon>Bacteria</taxon>
        <taxon>Bacillati</taxon>
        <taxon>Bacillota</taxon>
        <taxon>Bacilli</taxon>
        <taxon>Bacillales</taxon>
        <taxon>Paenibacillaceae</taxon>
        <taxon>Cohnella</taxon>
    </lineage>
</organism>
<dbReference type="NCBIfam" id="TIGR01007">
    <property type="entry name" value="eps_fam"/>
    <property type="match status" value="1"/>
</dbReference>